<evidence type="ECO:0000259" key="7">
    <source>
        <dbReference type="SMART" id="SM00887"/>
    </source>
</evidence>
<keyword evidence="5" id="KW-0408">Iron</keyword>
<keyword evidence="4" id="KW-0249">Electron transport</keyword>
<keyword evidence="1" id="KW-0813">Transport</keyword>
<dbReference type="Pfam" id="PF09459">
    <property type="entry name" value="EB_dh"/>
    <property type="match status" value="2"/>
</dbReference>
<keyword evidence="9" id="KW-1185">Reference proteome</keyword>
<feature type="domain" description="Cytochrome c-552/DMSO reductase-like haem-binding" evidence="7">
    <location>
        <begin position="52"/>
        <end position="226"/>
    </location>
</feature>
<evidence type="ECO:0000256" key="5">
    <source>
        <dbReference type="ARBA" id="ARBA00023004"/>
    </source>
</evidence>
<comment type="caution">
    <text evidence="8">The sequence shown here is derived from an EMBL/GenBank/DDBJ whole genome shotgun (WGS) entry which is preliminary data.</text>
</comment>
<dbReference type="GO" id="GO:0042597">
    <property type="term" value="C:periplasmic space"/>
    <property type="evidence" value="ECO:0007669"/>
    <property type="project" value="InterPro"/>
</dbReference>
<evidence type="ECO:0000256" key="1">
    <source>
        <dbReference type="ARBA" id="ARBA00022448"/>
    </source>
</evidence>
<dbReference type="SMART" id="SM00887">
    <property type="entry name" value="EB_dh"/>
    <property type="match status" value="1"/>
</dbReference>
<dbReference type="InterPro" id="IPR017838">
    <property type="entry name" value="DMSO_Rdtase_II_haem_b-bd_su"/>
</dbReference>
<dbReference type="EMBL" id="BMPF01000005">
    <property type="protein sequence ID" value="GGL42414.1"/>
    <property type="molecule type" value="Genomic_DNA"/>
</dbReference>
<reference evidence="8 9" key="1">
    <citation type="journal article" date="2019" name="Int. J. Syst. Evol. Microbiol.">
        <title>The Global Catalogue of Microorganisms (GCM) 10K type strain sequencing project: providing services to taxonomists for standard genome sequencing and annotation.</title>
        <authorList>
            <consortium name="The Broad Institute Genomics Platform"/>
            <consortium name="The Broad Institute Genome Sequencing Center for Infectious Disease"/>
            <person name="Wu L."/>
            <person name="Ma J."/>
        </authorList>
    </citation>
    <scope>NUCLEOTIDE SEQUENCE [LARGE SCALE GENOMIC DNA]</scope>
    <source>
        <strain evidence="8 9">JCM 19585</strain>
    </source>
</reference>
<evidence type="ECO:0000313" key="8">
    <source>
        <dbReference type="EMBL" id="GGL42414.1"/>
    </source>
</evidence>
<evidence type="ECO:0000256" key="4">
    <source>
        <dbReference type="ARBA" id="ARBA00022982"/>
    </source>
</evidence>
<dbReference type="InterPro" id="IPR019020">
    <property type="entry name" value="Cyt-c552/DMSO_Rdtase_haem-bd"/>
</dbReference>
<feature type="transmembrane region" description="Helical" evidence="6">
    <location>
        <begin position="247"/>
        <end position="264"/>
    </location>
</feature>
<evidence type="ECO:0000256" key="2">
    <source>
        <dbReference type="ARBA" id="ARBA00022617"/>
    </source>
</evidence>
<dbReference type="GO" id="GO:0020037">
    <property type="term" value="F:heme binding"/>
    <property type="evidence" value="ECO:0007669"/>
    <property type="project" value="InterPro"/>
</dbReference>
<dbReference type="CDD" id="cd09623">
    <property type="entry name" value="DOMON_EBDH"/>
    <property type="match status" value="1"/>
</dbReference>
<dbReference type="GO" id="GO:0046872">
    <property type="term" value="F:metal ion binding"/>
    <property type="evidence" value="ECO:0007669"/>
    <property type="project" value="UniProtKB-KW"/>
</dbReference>
<keyword evidence="6" id="KW-0812">Transmembrane</keyword>
<evidence type="ECO:0000256" key="6">
    <source>
        <dbReference type="SAM" id="Phobius"/>
    </source>
</evidence>
<organism evidence="8 9">
    <name type="scientific">Halarchaeum grantii</name>
    <dbReference type="NCBI Taxonomy" id="1193105"/>
    <lineage>
        <taxon>Archaea</taxon>
        <taxon>Methanobacteriati</taxon>
        <taxon>Methanobacteriota</taxon>
        <taxon>Stenosarchaea group</taxon>
        <taxon>Halobacteria</taxon>
        <taxon>Halobacteriales</taxon>
        <taxon>Halobacteriaceae</taxon>
    </lineage>
</organism>
<protein>
    <recommendedName>
        <fullName evidence="7">Cytochrome c-552/DMSO reductase-like haem-binding domain-containing protein</fullName>
    </recommendedName>
</protein>
<dbReference type="NCBIfam" id="TIGR03477">
    <property type="entry name" value="DMSO_red_II_gam"/>
    <property type="match status" value="1"/>
</dbReference>
<evidence type="ECO:0000313" key="9">
    <source>
        <dbReference type="Proteomes" id="UP000628840"/>
    </source>
</evidence>
<keyword evidence="2" id="KW-0349">Heme</keyword>
<gene>
    <name evidence="8" type="ORF">GCM10009037_27440</name>
</gene>
<name>A0A830EYH6_9EURY</name>
<proteinExistence type="predicted"/>
<dbReference type="Gene3D" id="2.60.40.1190">
    <property type="match status" value="1"/>
</dbReference>
<keyword evidence="3" id="KW-0479">Metal-binding</keyword>
<sequence>MPTDRRRRAFAVLAAVLLVAMAVGPAVVAGRPAYEIPVHEVDDGARFADPGADAWLNTSGVEVPLASAPSGAPNASDVTAERANVRVVRTERELYVRLEWADPTANRSATGPRQFPDKAAIELPVNASARPPISMGSTGTPVNVWVWSAAEGTDELLAGGPGTTTRFANATVAANATYEDGHWAVVFHRDLHASSPNRTDVALENDLNVAFATWDGANMERGGHKAVSEWYYLPFAPDDGGPPYETILWGIAGLAVVLVVAMTVEGVRRARDDDGGN</sequence>
<keyword evidence="6" id="KW-0472">Membrane</keyword>
<keyword evidence="6" id="KW-1133">Transmembrane helix</keyword>
<dbReference type="AlphaFoldDB" id="A0A830EYH6"/>
<dbReference type="Proteomes" id="UP000628840">
    <property type="component" value="Unassembled WGS sequence"/>
</dbReference>
<accession>A0A830EYH6</accession>
<evidence type="ECO:0000256" key="3">
    <source>
        <dbReference type="ARBA" id="ARBA00022723"/>
    </source>
</evidence>